<accession>A0A7U3YCU1</accession>
<sequence length="48" mass="5372">MFIEGRYTRNLGGKGSLSVSLLSSAAKIKAQNLLYFIYPSEFMKLSKL</sequence>
<dbReference type="EMBL" id="CP002293">
    <property type="protein sequence ID" value="ADP73266.1"/>
    <property type="molecule type" value="Genomic_DNA"/>
</dbReference>
<proteinExistence type="predicted"/>
<name>A0A7U3YCU1_GEOS0</name>
<dbReference type="KEGG" id="gmc:GY4MC1_0426"/>
<protein>
    <submittedName>
        <fullName evidence="1">Uncharacterized protein</fullName>
    </submittedName>
</protein>
<organism evidence="1">
    <name type="scientific">Geobacillus sp. (strain Y4.1MC1)</name>
    <dbReference type="NCBI Taxonomy" id="581103"/>
    <lineage>
        <taxon>Bacteria</taxon>
        <taxon>Bacillati</taxon>
        <taxon>Bacillota</taxon>
        <taxon>Bacilli</taxon>
        <taxon>Bacillales</taxon>
        <taxon>Anoxybacillaceae</taxon>
        <taxon>Geobacillus</taxon>
    </lineage>
</organism>
<reference evidence="1" key="1">
    <citation type="submission" date="2010-10" db="EMBL/GenBank/DDBJ databases">
        <title>Complete sequence of chromosome of Geobacillus sp. Y4.1MC1.</title>
        <authorList>
            <consortium name="US DOE Joint Genome Institute"/>
            <person name="Lucas S."/>
            <person name="Copeland A."/>
            <person name="Lapidus A."/>
            <person name="Cheng J.-F."/>
            <person name="Bruce D."/>
            <person name="Goodwin L."/>
            <person name="Pitluck S."/>
            <person name="Chertkov O."/>
            <person name="Zhang X."/>
            <person name="Detter J.C."/>
            <person name="Han C."/>
            <person name="Tapia R."/>
            <person name="Land M."/>
            <person name="Hauser L."/>
            <person name="Jeffries C."/>
            <person name="Kyrpides N."/>
            <person name="Ivanova N."/>
            <person name="Ovchinnikova G."/>
            <person name="Brumm P."/>
            <person name="Mead D."/>
            <person name="Woyke T."/>
        </authorList>
    </citation>
    <scope>NUCLEOTIDE SEQUENCE [LARGE SCALE GENOMIC DNA]</scope>
    <source>
        <strain evidence="1">Y4.1MC1</strain>
    </source>
</reference>
<dbReference type="AlphaFoldDB" id="A0A7U3YCU1"/>
<evidence type="ECO:0000313" key="1">
    <source>
        <dbReference type="EMBL" id="ADP73266.1"/>
    </source>
</evidence>
<gene>
    <name evidence="1" type="ORF">GY4MC1_0426</name>
</gene>